<proteinExistence type="predicted"/>
<organism evidence="2 3">
    <name type="scientific">Olea europaea subsp. europaea</name>
    <dbReference type="NCBI Taxonomy" id="158383"/>
    <lineage>
        <taxon>Eukaryota</taxon>
        <taxon>Viridiplantae</taxon>
        <taxon>Streptophyta</taxon>
        <taxon>Embryophyta</taxon>
        <taxon>Tracheophyta</taxon>
        <taxon>Spermatophyta</taxon>
        <taxon>Magnoliopsida</taxon>
        <taxon>eudicotyledons</taxon>
        <taxon>Gunneridae</taxon>
        <taxon>Pentapetalae</taxon>
        <taxon>asterids</taxon>
        <taxon>lamiids</taxon>
        <taxon>Lamiales</taxon>
        <taxon>Oleaceae</taxon>
        <taxon>Oleeae</taxon>
        <taxon>Olea</taxon>
    </lineage>
</organism>
<keyword evidence="1" id="KW-1133">Transmembrane helix</keyword>
<comment type="caution">
    <text evidence="2">The sequence shown here is derived from an EMBL/GenBank/DDBJ whole genome shotgun (WGS) entry which is preliminary data.</text>
</comment>
<evidence type="ECO:0000313" key="2">
    <source>
        <dbReference type="EMBL" id="CAA3029692.1"/>
    </source>
</evidence>
<dbReference type="AlphaFoldDB" id="A0A8S0VHL5"/>
<dbReference type="EMBL" id="CACTIH010009326">
    <property type="protein sequence ID" value="CAA3029692.1"/>
    <property type="molecule type" value="Genomic_DNA"/>
</dbReference>
<keyword evidence="1" id="KW-0812">Transmembrane</keyword>
<protein>
    <submittedName>
        <fullName evidence="2">Uncharacterized protein</fullName>
    </submittedName>
</protein>
<gene>
    <name evidence="2" type="ORF">OLEA9_A098039</name>
</gene>
<dbReference type="Proteomes" id="UP000594638">
    <property type="component" value="Unassembled WGS sequence"/>
</dbReference>
<keyword evidence="1" id="KW-0472">Membrane</keyword>
<evidence type="ECO:0000256" key="1">
    <source>
        <dbReference type="SAM" id="Phobius"/>
    </source>
</evidence>
<sequence length="224" mass="26235">MWKVENILKKAMAEGQQTFINSNWKNWQKELTLSFSILVLIDVEYEPLFLKEEKTASQIKRDNLNIKRILVLLSVWICFLLLQMFKAGVVPSFESTLANNGAKMSVIHRKGDNLKGTMGRYKDFHLAYNILWERYPIWSLTQKDGLQIRVVDKMLCETRVGLQRRVQAATGVRWWRKLKHHWFKLAAPNFVGGLGLVILVFWHDFQGNLFNPMNSQFVYCLNDV</sequence>
<dbReference type="OrthoDB" id="434519at2759"/>
<keyword evidence="3" id="KW-1185">Reference proteome</keyword>
<accession>A0A8S0VHL5</accession>
<dbReference type="Gramene" id="OE9A098039T1">
    <property type="protein sequence ID" value="OE9A098039C1"/>
    <property type="gene ID" value="OE9A098039"/>
</dbReference>
<evidence type="ECO:0000313" key="3">
    <source>
        <dbReference type="Proteomes" id="UP000594638"/>
    </source>
</evidence>
<feature type="transmembrane region" description="Helical" evidence="1">
    <location>
        <begin position="69"/>
        <end position="89"/>
    </location>
</feature>
<reference evidence="2 3" key="1">
    <citation type="submission" date="2019-12" db="EMBL/GenBank/DDBJ databases">
        <authorList>
            <person name="Alioto T."/>
            <person name="Alioto T."/>
            <person name="Gomez Garrido J."/>
        </authorList>
    </citation>
    <scope>NUCLEOTIDE SEQUENCE [LARGE SCALE GENOMIC DNA]</scope>
</reference>
<name>A0A8S0VHL5_OLEEU</name>
<feature type="transmembrane region" description="Helical" evidence="1">
    <location>
        <begin position="182"/>
        <end position="202"/>
    </location>
</feature>